<proteinExistence type="predicted"/>
<name>A0A5Q2F766_9ACTN</name>
<accession>A0A5Q2F766</accession>
<dbReference type="CDD" id="cd02509">
    <property type="entry name" value="GDP-M1P_Guanylyltransferase"/>
    <property type="match status" value="1"/>
</dbReference>
<sequence length="359" mass="39059">MRHVVIVAGGSGTRLWPLSRKGMPKQLLPLVGDKSLLRLAYERVEPVVGADHVWVCTGASYRDVVESELPEIDPAHILGEPIGRDSLNAVAWPSAVLAGQDPEASVAVVTADQIMRPLETFRERLALAYDVVEAQPEALVTFGVVPTSAHTGYGYLHRGDEIEGFDDVTSVLEFREKPDRVTAEQYLTSGDYWWNSGMFVWRARTFLDQLQVLAPESYDIVTAIAADPSRVEELFPKAPKISVDYAIMEPVSRGEGSARVLAVALPIQWYDIGGFPALAEQLPHDADGNAGEGSVVHLDSHDTLVINRTDDGHLVATVGVSDMVVVRTADVTLVCPKGDTERIKQLVAAVREQAGEAFV</sequence>
<dbReference type="AlphaFoldDB" id="A0A5Q2F766"/>
<dbReference type="PANTHER" id="PTHR46390">
    <property type="entry name" value="MANNOSE-1-PHOSPHATE GUANYLYLTRANSFERASE"/>
    <property type="match status" value="1"/>
</dbReference>
<evidence type="ECO:0000259" key="2">
    <source>
        <dbReference type="Pfam" id="PF22640"/>
    </source>
</evidence>
<dbReference type="KEGG" id="rain:Rai3103_00995"/>
<dbReference type="SUPFAM" id="SSF53448">
    <property type="entry name" value="Nucleotide-diphospho-sugar transferases"/>
    <property type="match status" value="1"/>
</dbReference>
<dbReference type="Proteomes" id="UP000386847">
    <property type="component" value="Chromosome"/>
</dbReference>
<dbReference type="GO" id="GO:0009298">
    <property type="term" value="P:GDP-mannose biosynthetic process"/>
    <property type="evidence" value="ECO:0007669"/>
    <property type="project" value="TreeGrafter"/>
</dbReference>
<feature type="domain" description="Nucleotidyl transferase" evidence="1">
    <location>
        <begin position="4"/>
        <end position="285"/>
    </location>
</feature>
<dbReference type="PANTHER" id="PTHR46390:SF1">
    <property type="entry name" value="MANNOSE-1-PHOSPHATE GUANYLYLTRANSFERASE"/>
    <property type="match status" value="1"/>
</dbReference>
<protein>
    <submittedName>
        <fullName evidence="3">NTP transferase domain-containing protein</fullName>
    </submittedName>
</protein>
<dbReference type="InterPro" id="IPR029044">
    <property type="entry name" value="Nucleotide-diphossugar_trans"/>
</dbReference>
<dbReference type="InterPro" id="IPR005835">
    <property type="entry name" value="NTP_transferase_dom"/>
</dbReference>
<dbReference type="SUPFAM" id="SSF159283">
    <property type="entry name" value="Guanosine diphospho-D-mannose pyrophosphorylase/mannose-6-phosphate isomerase linker domain"/>
    <property type="match status" value="1"/>
</dbReference>
<evidence type="ECO:0000313" key="3">
    <source>
        <dbReference type="EMBL" id="QGF22498.1"/>
    </source>
</evidence>
<keyword evidence="4" id="KW-1185">Reference proteome</keyword>
<dbReference type="Pfam" id="PF00483">
    <property type="entry name" value="NTP_transferase"/>
    <property type="match status" value="1"/>
</dbReference>
<keyword evidence="3" id="KW-0808">Transferase</keyword>
<dbReference type="InterPro" id="IPR051161">
    <property type="entry name" value="Mannose-6P_isomerase_type2"/>
</dbReference>
<dbReference type="InterPro" id="IPR049577">
    <property type="entry name" value="GMPP_N"/>
</dbReference>
<dbReference type="InterPro" id="IPR054566">
    <property type="entry name" value="ManC/GMP-like_b-helix"/>
</dbReference>
<dbReference type="Pfam" id="PF22640">
    <property type="entry name" value="ManC_GMP_beta-helix"/>
    <property type="match status" value="1"/>
</dbReference>
<evidence type="ECO:0000313" key="4">
    <source>
        <dbReference type="Proteomes" id="UP000386847"/>
    </source>
</evidence>
<gene>
    <name evidence="3" type="ORF">Rai3103_00995</name>
</gene>
<dbReference type="GO" id="GO:0004475">
    <property type="term" value="F:mannose-1-phosphate guanylyltransferase (GTP) activity"/>
    <property type="evidence" value="ECO:0007669"/>
    <property type="project" value="InterPro"/>
</dbReference>
<dbReference type="RefSeq" id="WP_153571008.1">
    <property type="nucleotide sequence ID" value="NZ_CP045725.1"/>
</dbReference>
<dbReference type="Gene3D" id="3.90.550.10">
    <property type="entry name" value="Spore Coat Polysaccharide Biosynthesis Protein SpsA, Chain A"/>
    <property type="match status" value="1"/>
</dbReference>
<feature type="domain" description="MannoseP isomerase/GMP-like beta-helix" evidence="2">
    <location>
        <begin position="293"/>
        <end position="348"/>
    </location>
</feature>
<reference evidence="3 4" key="1">
    <citation type="submission" date="2019-10" db="EMBL/GenBank/DDBJ databases">
        <title>Genomic analysis of Raineyella sp. CBA3103.</title>
        <authorList>
            <person name="Roh S.W."/>
        </authorList>
    </citation>
    <scope>NUCLEOTIDE SEQUENCE [LARGE SCALE GENOMIC DNA]</scope>
    <source>
        <strain evidence="3 4">CBA3103</strain>
    </source>
</reference>
<evidence type="ECO:0000259" key="1">
    <source>
        <dbReference type="Pfam" id="PF00483"/>
    </source>
</evidence>
<dbReference type="EMBL" id="CP045725">
    <property type="protein sequence ID" value="QGF22498.1"/>
    <property type="molecule type" value="Genomic_DNA"/>
</dbReference>
<organism evidence="3 4">
    <name type="scientific">Raineyella fluvialis</name>
    <dbReference type="NCBI Taxonomy" id="2662261"/>
    <lineage>
        <taxon>Bacteria</taxon>
        <taxon>Bacillati</taxon>
        <taxon>Actinomycetota</taxon>
        <taxon>Actinomycetes</taxon>
        <taxon>Propionibacteriales</taxon>
        <taxon>Propionibacteriaceae</taxon>
        <taxon>Raineyella</taxon>
    </lineage>
</organism>